<accession>A0AA39IIM3</accession>
<evidence type="ECO:0000256" key="2">
    <source>
        <dbReference type="ARBA" id="ARBA00022729"/>
    </source>
</evidence>
<comment type="caution">
    <text evidence="3">The sequence shown here is derived from an EMBL/GenBank/DDBJ whole genome shotgun (WGS) entry which is preliminary data.</text>
</comment>
<proteinExistence type="inferred from homology"/>
<organism evidence="3 4">
    <name type="scientific">Steinernema hermaphroditum</name>
    <dbReference type="NCBI Taxonomy" id="289476"/>
    <lineage>
        <taxon>Eukaryota</taxon>
        <taxon>Metazoa</taxon>
        <taxon>Ecdysozoa</taxon>
        <taxon>Nematoda</taxon>
        <taxon>Chromadorea</taxon>
        <taxon>Rhabditida</taxon>
        <taxon>Tylenchina</taxon>
        <taxon>Panagrolaimomorpha</taxon>
        <taxon>Strongyloidoidea</taxon>
        <taxon>Steinernematidae</taxon>
        <taxon>Steinernema</taxon>
    </lineage>
</organism>
<evidence type="ECO:0008006" key="5">
    <source>
        <dbReference type="Google" id="ProtNLM"/>
    </source>
</evidence>
<evidence type="ECO:0000313" key="4">
    <source>
        <dbReference type="Proteomes" id="UP001175271"/>
    </source>
</evidence>
<protein>
    <recommendedName>
        <fullName evidence="5">Insulin-like domain-containing protein</fullName>
    </recommendedName>
</protein>
<dbReference type="EMBL" id="JAUCMV010000001">
    <property type="protein sequence ID" value="KAK0423852.1"/>
    <property type="molecule type" value="Genomic_DNA"/>
</dbReference>
<dbReference type="InterPro" id="IPR036438">
    <property type="entry name" value="Insulin-like_sf"/>
</dbReference>
<comment type="similarity">
    <text evidence="1">Belongs to the insulin family.</text>
</comment>
<gene>
    <name evidence="3" type="ORF">QR680_008368</name>
</gene>
<dbReference type="Gene3D" id="1.10.100.10">
    <property type="entry name" value="Insulin-like"/>
    <property type="match status" value="1"/>
</dbReference>
<name>A0AA39IIM3_9BILA</name>
<dbReference type="Proteomes" id="UP001175271">
    <property type="component" value="Unassembled WGS sequence"/>
</dbReference>
<dbReference type="SUPFAM" id="SSF56994">
    <property type="entry name" value="Insulin-like"/>
    <property type="match status" value="1"/>
</dbReference>
<evidence type="ECO:0000313" key="3">
    <source>
        <dbReference type="EMBL" id="KAK0423852.1"/>
    </source>
</evidence>
<dbReference type="PROSITE" id="PS00262">
    <property type="entry name" value="INSULIN"/>
    <property type="match status" value="1"/>
</dbReference>
<evidence type="ECO:0000256" key="1">
    <source>
        <dbReference type="ARBA" id="ARBA00009034"/>
    </source>
</evidence>
<keyword evidence="2" id="KW-0732">Signal</keyword>
<dbReference type="InterPro" id="IPR022353">
    <property type="entry name" value="Insulin_CS"/>
</dbReference>
<sequence>MPEDAVVSKRNDNAVCARASGTSRPRLPQTLSYQGHRIVDNGTAQRRYTEMKPLTALLLISTCSIIFALEQPSRESDEEKAIRLKYCKEALLKTVKRVCRESFHLENDPIDGSKLIDESLMGNLMAICCEHSCSFDQMITFCQGRKYHK</sequence>
<reference evidence="3" key="1">
    <citation type="submission" date="2023-06" db="EMBL/GenBank/DDBJ databases">
        <title>Genomic analysis of the entomopathogenic nematode Steinernema hermaphroditum.</title>
        <authorList>
            <person name="Schwarz E.M."/>
            <person name="Heppert J.K."/>
            <person name="Baniya A."/>
            <person name="Schwartz H.T."/>
            <person name="Tan C.-H."/>
            <person name="Antoshechkin I."/>
            <person name="Sternberg P.W."/>
            <person name="Goodrich-Blair H."/>
            <person name="Dillman A.R."/>
        </authorList>
    </citation>
    <scope>NUCLEOTIDE SEQUENCE</scope>
    <source>
        <strain evidence="3">PS9179</strain>
        <tissue evidence="3">Whole animal</tissue>
    </source>
</reference>
<dbReference type="AlphaFoldDB" id="A0AA39IIM3"/>
<keyword evidence="4" id="KW-1185">Reference proteome</keyword>